<sequence length="429" mass="48119">MESLAMVLCYWNGCIKYGPDGVYYEGPTSKKIKVKQKTEISRLLDGLYLIFGIDKQRSKFDILGKFPVVIQQSIVNLQAMLEVPSNHPSIKNVELYLEVKSTSDVDPAACSSPLANPSSSLKRQRTQEDMADRDSGLHGGLKKVPKPCLQDTSLWLEDDHELCFGLGRRKSVVRETEKDMYMFECVSDELVEITKYTGSHTCFPKVFELEFVANEIEDEIRVQPTLSVAEVKNWWIEKNSHKLGTLEMKEAKLDAMKNIYGDWDQSFRVLPKLMAALQSSNGLVVDWQYDVFPNPGFASFSGVFWASSQSIEGFPHCRPLILVDSKDLNNGKYPMKSMDASGLDGNNSVFSLPFAVTKKVSTYSWCWFLAGIREKVTQRKALCLISSPHQDILAAVGNLGLCGKNLGLITGFVWIICALSFTTFLKTIP</sequence>
<accession>V4K7K6</accession>
<evidence type="ECO:0000313" key="4">
    <source>
        <dbReference type="Proteomes" id="UP000030689"/>
    </source>
</evidence>
<dbReference type="PANTHER" id="PTHR31973:SF195">
    <property type="entry name" value="MUDR FAMILY TRANSPOSASE"/>
    <property type="match status" value="1"/>
</dbReference>
<evidence type="ECO:0000256" key="1">
    <source>
        <dbReference type="SAM" id="MobiDB-lite"/>
    </source>
</evidence>
<keyword evidence="4" id="KW-1185">Reference proteome</keyword>
<dbReference type="eggNOG" id="ENOG502QSE3">
    <property type="taxonomic scope" value="Eukaryota"/>
</dbReference>
<organism evidence="3 4">
    <name type="scientific">Eutrema salsugineum</name>
    <name type="common">Saltwater cress</name>
    <name type="synonym">Sisymbrium salsugineum</name>
    <dbReference type="NCBI Taxonomy" id="72664"/>
    <lineage>
        <taxon>Eukaryota</taxon>
        <taxon>Viridiplantae</taxon>
        <taxon>Streptophyta</taxon>
        <taxon>Embryophyta</taxon>
        <taxon>Tracheophyta</taxon>
        <taxon>Spermatophyta</taxon>
        <taxon>Magnoliopsida</taxon>
        <taxon>eudicotyledons</taxon>
        <taxon>Gunneridae</taxon>
        <taxon>Pentapetalae</taxon>
        <taxon>rosids</taxon>
        <taxon>malvids</taxon>
        <taxon>Brassicales</taxon>
        <taxon>Brassicaceae</taxon>
        <taxon>Eutremeae</taxon>
        <taxon>Eutrema</taxon>
    </lineage>
</organism>
<dbReference type="KEGG" id="eus:EUTSA_v10007693mg"/>
<evidence type="ECO:0000313" key="3">
    <source>
        <dbReference type="EMBL" id="ESQ33585.1"/>
    </source>
</evidence>
<proteinExistence type="predicted"/>
<dbReference type="STRING" id="72664.V4K7K6"/>
<keyword evidence="2" id="KW-1133">Transmembrane helix</keyword>
<dbReference type="EMBL" id="KI517683">
    <property type="protein sequence ID" value="ESQ33585.1"/>
    <property type="molecule type" value="Genomic_DNA"/>
</dbReference>
<dbReference type="AlphaFoldDB" id="V4K7K6"/>
<keyword evidence="2" id="KW-0472">Membrane</keyword>
<reference evidence="3 4" key="1">
    <citation type="journal article" date="2013" name="Front. Plant Sci.">
        <title>The Reference Genome of the Halophytic Plant Eutrema salsugineum.</title>
        <authorList>
            <person name="Yang R."/>
            <person name="Jarvis D.E."/>
            <person name="Chen H."/>
            <person name="Beilstein M.A."/>
            <person name="Grimwood J."/>
            <person name="Jenkins J."/>
            <person name="Shu S."/>
            <person name="Prochnik S."/>
            <person name="Xin M."/>
            <person name="Ma C."/>
            <person name="Schmutz J."/>
            <person name="Wing R.A."/>
            <person name="Mitchell-Olds T."/>
            <person name="Schumaker K.S."/>
            <person name="Wang X."/>
        </authorList>
    </citation>
    <scope>NUCLEOTIDE SEQUENCE [LARGE SCALE GENOMIC DNA]</scope>
</reference>
<feature type="region of interest" description="Disordered" evidence="1">
    <location>
        <begin position="108"/>
        <end position="139"/>
    </location>
</feature>
<name>V4K7K6_EUTSA</name>
<evidence type="ECO:0000256" key="2">
    <source>
        <dbReference type="SAM" id="Phobius"/>
    </source>
</evidence>
<keyword evidence="2" id="KW-0812">Transmembrane</keyword>
<dbReference type="Gramene" id="ESQ33585">
    <property type="protein sequence ID" value="ESQ33585"/>
    <property type="gene ID" value="EUTSA_v10007693mg"/>
</dbReference>
<dbReference type="Proteomes" id="UP000030689">
    <property type="component" value="Unassembled WGS sequence"/>
</dbReference>
<feature type="compositionally biased region" description="Basic and acidic residues" evidence="1">
    <location>
        <begin position="125"/>
        <end position="136"/>
    </location>
</feature>
<dbReference type="PANTHER" id="PTHR31973">
    <property type="entry name" value="POLYPROTEIN, PUTATIVE-RELATED"/>
    <property type="match status" value="1"/>
</dbReference>
<feature type="transmembrane region" description="Helical" evidence="2">
    <location>
        <begin position="406"/>
        <end position="425"/>
    </location>
</feature>
<protein>
    <submittedName>
        <fullName evidence="3">Uncharacterized protein</fullName>
    </submittedName>
</protein>
<gene>
    <name evidence="3" type="ORF">EUTSA_v10007693mg</name>
</gene>